<dbReference type="Pfam" id="PF00535">
    <property type="entry name" value="Glycos_transf_2"/>
    <property type="match status" value="1"/>
</dbReference>
<dbReference type="CDD" id="cd00761">
    <property type="entry name" value="Glyco_tranf_GTA_type"/>
    <property type="match status" value="1"/>
</dbReference>
<dbReference type="EMBL" id="CP007243">
    <property type="protein sequence ID" value="AIA31688.1"/>
    <property type="molecule type" value="Genomic_DNA"/>
</dbReference>
<dbReference type="KEGG" id="lfp:Y981_05905"/>
<accession>A0A059XXS4</accession>
<organism evidence="2 3">
    <name type="scientific">Leptospirillum ferriphilum YSK</name>
    <dbReference type="NCBI Taxonomy" id="1441628"/>
    <lineage>
        <taxon>Bacteria</taxon>
        <taxon>Pseudomonadati</taxon>
        <taxon>Nitrospirota</taxon>
        <taxon>Nitrospiria</taxon>
        <taxon>Nitrospirales</taxon>
        <taxon>Nitrospiraceae</taxon>
        <taxon>Leptospirillum</taxon>
    </lineage>
</organism>
<feature type="domain" description="Glycosyltransferase 2-like" evidence="1">
    <location>
        <begin position="3"/>
        <end position="173"/>
    </location>
</feature>
<dbReference type="RefSeq" id="WP_051613802.1">
    <property type="nucleotide sequence ID" value="NZ_CP007243.1"/>
</dbReference>
<reference evidence="3" key="1">
    <citation type="submission" date="2014-02" db="EMBL/GenBank/DDBJ databases">
        <title>Complete genome sequence and comparative genomic analysis of the nitrogen-fixing bacterium Leptospirillum ferriphilum YSK.</title>
        <authorList>
            <person name="Guo X."/>
            <person name="Yin H."/>
            <person name="Liang Y."/>
            <person name="Hu Q."/>
            <person name="Ma L."/>
            <person name="Xiao Y."/>
            <person name="Zhang X."/>
            <person name="Qiu G."/>
            <person name="Liu X."/>
        </authorList>
    </citation>
    <scope>NUCLEOTIDE SEQUENCE [LARGE SCALE GENOMIC DNA]</scope>
    <source>
        <strain evidence="3">YSK</strain>
    </source>
</reference>
<dbReference type="HOGENOM" id="CLU_025996_0_0_0"/>
<evidence type="ECO:0000313" key="2">
    <source>
        <dbReference type="EMBL" id="AIA31688.1"/>
    </source>
</evidence>
<dbReference type="InterPro" id="IPR029044">
    <property type="entry name" value="Nucleotide-diphossugar_trans"/>
</dbReference>
<dbReference type="SUPFAM" id="SSF53448">
    <property type="entry name" value="Nucleotide-diphospho-sugar transferases"/>
    <property type="match status" value="1"/>
</dbReference>
<evidence type="ECO:0000313" key="3">
    <source>
        <dbReference type="Proteomes" id="UP000027059"/>
    </source>
</evidence>
<evidence type="ECO:0000259" key="1">
    <source>
        <dbReference type="Pfam" id="PF00535"/>
    </source>
</evidence>
<keyword evidence="3" id="KW-1185">Reference proteome</keyword>
<proteinExistence type="predicted"/>
<sequence>MISVVIPFFRSGELLGEAIESVFNQTEKDWELILVDNNASDETRLVAEKYLKKNPDRIRLVHEPRQGNAFARNLGIISAVGDYIALLDDDDIMYPNRLKLQKSALENQPHASLVFGFVDRVSQDNQKILLHGDQFSSFVHFRKCSPEVQKIVRLNFPDALPSTFFFSKKILNKTGYFDTHLTPCFLEDTDFSLSMYQNGDFIEVNEPIIRFRMPSSEFLKKKRKKVLSRYRMIKNQDYFYTKVIKHIQKKNLLEDPEIQNALSIWKARWLKELGMSFLGLKNGVSFGQKLLVKSFKENPKDFSVLRHFLRSLRSYKKRYLKYGDIQIKDEVMEQEIEFLIIENLYTGKHLCEFCELS</sequence>
<dbReference type="PANTHER" id="PTHR43685:SF2">
    <property type="entry name" value="GLYCOSYLTRANSFERASE 2-LIKE DOMAIN-CONTAINING PROTEIN"/>
    <property type="match status" value="1"/>
</dbReference>
<name>A0A059XXS4_9BACT</name>
<dbReference type="InterPro" id="IPR001173">
    <property type="entry name" value="Glyco_trans_2-like"/>
</dbReference>
<dbReference type="Gene3D" id="3.90.550.10">
    <property type="entry name" value="Spore Coat Polysaccharide Biosynthesis Protein SpsA, Chain A"/>
    <property type="match status" value="1"/>
</dbReference>
<dbReference type="Proteomes" id="UP000027059">
    <property type="component" value="Chromosome"/>
</dbReference>
<gene>
    <name evidence="2" type="ORF">Y981_05905</name>
</gene>
<protein>
    <recommendedName>
        <fullName evidence="1">Glycosyltransferase 2-like domain-containing protein</fullName>
    </recommendedName>
</protein>
<dbReference type="AlphaFoldDB" id="A0A059XXS4"/>
<dbReference type="PANTHER" id="PTHR43685">
    <property type="entry name" value="GLYCOSYLTRANSFERASE"/>
    <property type="match status" value="1"/>
</dbReference>
<dbReference type="InterPro" id="IPR050834">
    <property type="entry name" value="Glycosyltransf_2"/>
</dbReference>
<dbReference type="OrthoDB" id="9812327at2"/>
<reference evidence="2 3" key="2">
    <citation type="journal article" date="2015" name="Biomed. Res. Int.">
        <title>Effects of Arsenite Resistance on the Growth and Functional Gene Expression of Leptospirillum ferriphilum and Acidithiobacillus thiooxidans in Pure Culture and Coculture.</title>
        <authorList>
            <person name="Jiang H."/>
            <person name="Liang Y."/>
            <person name="Yin H."/>
            <person name="Xiao Y."/>
            <person name="Guo X."/>
            <person name="Xu Y."/>
            <person name="Hu Q."/>
            <person name="Liu H."/>
            <person name="Liu X."/>
        </authorList>
    </citation>
    <scope>NUCLEOTIDE SEQUENCE [LARGE SCALE GENOMIC DNA]</scope>
    <source>
        <strain evidence="2 3">YSK</strain>
    </source>
</reference>